<sequence length="328" mass="36628">MNYKKLGRTGLQVSTLCLGTMSFGRWIDEKTSNAILQQALEHGINFIDTANFYGKGQDAEQPVGTGECEEILGRALKGRRHDVVLATKVGLAMGYGPNQSGLSRVHIMHQAEESLRRLQTDYIDLYQVHRFDPRTPLEETLRALDDLVRQGKVRYIGCSNFAAWQIAKSYAISETRNLEKFVSVQPQYSLLVRDIEAELLPFCQSENVGVIVYSPMARGMLSGKYKSSDDVPEESRAFHGERNLYKLFTPNNFRLVERLRPVAEESGLTVAQFALAWVLSNPQITSAIVGATKTGHVSSAVEAGQYTFSNELKEKVNQVLHDHTGGKE</sequence>
<keyword evidence="1" id="KW-0560">Oxidoreductase</keyword>
<accession>A0A7I8D5R8</accession>
<dbReference type="InterPro" id="IPR020471">
    <property type="entry name" value="AKR"/>
</dbReference>
<dbReference type="InterPro" id="IPR050523">
    <property type="entry name" value="AKR_Detox_Biosynth"/>
</dbReference>
<dbReference type="InterPro" id="IPR023210">
    <property type="entry name" value="NADP_OxRdtase_dom"/>
</dbReference>
<evidence type="ECO:0000259" key="2">
    <source>
        <dbReference type="Pfam" id="PF00248"/>
    </source>
</evidence>
<proteinExistence type="predicted"/>
<feature type="domain" description="NADP-dependent oxidoreductase" evidence="2">
    <location>
        <begin position="16"/>
        <end position="317"/>
    </location>
</feature>
<dbReference type="Pfam" id="PF00248">
    <property type="entry name" value="Aldo_ket_red"/>
    <property type="match status" value="1"/>
</dbReference>
<dbReference type="AlphaFoldDB" id="A0A7I8D5R8"/>
<dbReference type="SUPFAM" id="SSF51430">
    <property type="entry name" value="NAD(P)-linked oxidoreductase"/>
    <property type="match status" value="1"/>
</dbReference>
<gene>
    <name evidence="3" type="ORF">skT53_04830</name>
</gene>
<dbReference type="PANTHER" id="PTHR43364">
    <property type="entry name" value="NADH-SPECIFIC METHYLGLYOXAL REDUCTASE-RELATED"/>
    <property type="match status" value="1"/>
</dbReference>
<dbReference type="EMBL" id="AP023366">
    <property type="protein sequence ID" value="BCJ85498.1"/>
    <property type="molecule type" value="Genomic_DNA"/>
</dbReference>
<evidence type="ECO:0000313" key="4">
    <source>
        <dbReference type="Proteomes" id="UP000593802"/>
    </source>
</evidence>
<name>A0A7I8D5R8_9BACL</name>
<dbReference type="Proteomes" id="UP000593802">
    <property type="component" value="Chromosome"/>
</dbReference>
<dbReference type="InterPro" id="IPR036812">
    <property type="entry name" value="NAD(P)_OxRdtase_dom_sf"/>
</dbReference>
<dbReference type="GO" id="GO:0016491">
    <property type="term" value="F:oxidoreductase activity"/>
    <property type="evidence" value="ECO:0007669"/>
    <property type="project" value="UniProtKB-KW"/>
</dbReference>
<dbReference type="PRINTS" id="PR00069">
    <property type="entry name" value="ALDKETRDTASE"/>
</dbReference>
<dbReference type="GO" id="GO:0005829">
    <property type="term" value="C:cytosol"/>
    <property type="evidence" value="ECO:0007669"/>
    <property type="project" value="TreeGrafter"/>
</dbReference>
<dbReference type="PANTHER" id="PTHR43364:SF4">
    <property type="entry name" value="NAD(P)-LINKED OXIDOREDUCTASE SUPERFAMILY PROTEIN"/>
    <property type="match status" value="1"/>
</dbReference>
<dbReference type="KEGG" id="eff:skT53_04830"/>
<dbReference type="Gene3D" id="3.20.20.100">
    <property type="entry name" value="NADP-dependent oxidoreductase domain"/>
    <property type="match status" value="1"/>
</dbReference>
<reference evidence="3 4" key="1">
    <citation type="submission" date="2020-08" db="EMBL/GenBank/DDBJ databases">
        <title>Complete Genome Sequence of Effusibacillus dendaii Strain skT53, Isolated from Farmland soil.</title>
        <authorList>
            <person name="Konishi T."/>
            <person name="Kawasaki H."/>
        </authorList>
    </citation>
    <scope>NUCLEOTIDE SEQUENCE [LARGE SCALE GENOMIC DNA]</scope>
    <source>
        <strain evidence="4">skT53</strain>
    </source>
</reference>
<evidence type="ECO:0000313" key="3">
    <source>
        <dbReference type="EMBL" id="BCJ85498.1"/>
    </source>
</evidence>
<dbReference type="RefSeq" id="WP_200759618.1">
    <property type="nucleotide sequence ID" value="NZ_AP023366.1"/>
</dbReference>
<dbReference type="FunFam" id="3.20.20.100:FF:000004">
    <property type="entry name" value="Oxidoreductase, aldo/keto reductase"/>
    <property type="match status" value="1"/>
</dbReference>
<organism evidence="3 4">
    <name type="scientific">Effusibacillus dendaii</name>
    <dbReference type="NCBI Taxonomy" id="2743772"/>
    <lineage>
        <taxon>Bacteria</taxon>
        <taxon>Bacillati</taxon>
        <taxon>Bacillota</taxon>
        <taxon>Bacilli</taxon>
        <taxon>Bacillales</taxon>
        <taxon>Alicyclobacillaceae</taxon>
        <taxon>Effusibacillus</taxon>
    </lineage>
</organism>
<evidence type="ECO:0000256" key="1">
    <source>
        <dbReference type="ARBA" id="ARBA00023002"/>
    </source>
</evidence>
<keyword evidence="4" id="KW-1185">Reference proteome</keyword>
<protein>
    <submittedName>
        <fullName evidence="3">Aldo/keto reductase</fullName>
    </submittedName>
</protein>